<dbReference type="Proteomes" id="UP000199520">
    <property type="component" value="Unassembled WGS sequence"/>
</dbReference>
<reference evidence="10" key="1">
    <citation type="submission" date="2016-10" db="EMBL/GenBank/DDBJ databases">
        <authorList>
            <person name="Varghese N."/>
            <person name="Submissions S."/>
        </authorList>
    </citation>
    <scope>NUCLEOTIDE SEQUENCE [LARGE SCALE GENOMIC DNA]</scope>
    <source>
        <strain evidence="10">DSM 13327</strain>
    </source>
</reference>
<feature type="domain" description="Radical SAM core" evidence="8">
    <location>
        <begin position="118"/>
        <end position="353"/>
    </location>
</feature>
<evidence type="ECO:0000313" key="10">
    <source>
        <dbReference type="Proteomes" id="UP000199520"/>
    </source>
</evidence>
<dbReference type="GO" id="GO:0046872">
    <property type="term" value="F:metal ion binding"/>
    <property type="evidence" value="ECO:0007669"/>
    <property type="project" value="UniProtKB-KW"/>
</dbReference>
<dbReference type="NCBIfam" id="TIGR00423">
    <property type="entry name" value="CofH family radical SAM protein"/>
    <property type="match status" value="1"/>
</dbReference>
<feature type="binding site" evidence="6">
    <location>
        <position position="139"/>
    </location>
    <ligand>
        <name>[4Fe-4S] cluster</name>
        <dbReference type="ChEBI" id="CHEBI:49883"/>
        <note>4Fe-4S-S-AdoMet</note>
    </ligand>
</feature>
<name>A0A1I4QSC3_9FIRM</name>
<evidence type="ECO:0000256" key="3">
    <source>
        <dbReference type="ARBA" id="ARBA00022723"/>
    </source>
</evidence>
<dbReference type="InterPro" id="IPR022432">
    <property type="entry name" value="MqnE"/>
</dbReference>
<dbReference type="PANTHER" id="PTHR43076:SF7">
    <property type="entry name" value="AMINODEOXYFUTALOSINE SYNTHASE"/>
    <property type="match status" value="1"/>
</dbReference>
<dbReference type="SFLD" id="SFLDF00343">
    <property type="entry name" value="aminofutalosine_synthase_(mqnE"/>
    <property type="match status" value="1"/>
</dbReference>
<dbReference type="PROSITE" id="PS51918">
    <property type="entry name" value="RADICAL_SAM"/>
    <property type="match status" value="1"/>
</dbReference>
<dbReference type="Pfam" id="PF19288">
    <property type="entry name" value="CofH_C"/>
    <property type="match status" value="1"/>
</dbReference>
<dbReference type="InterPro" id="IPR020050">
    <property type="entry name" value="FO_synthase_su2"/>
</dbReference>
<evidence type="ECO:0000256" key="6">
    <source>
        <dbReference type="PIRSR" id="PIRSR004762-1"/>
    </source>
</evidence>
<dbReference type="InterPro" id="IPR007197">
    <property type="entry name" value="rSAM"/>
</dbReference>
<evidence type="ECO:0000256" key="1">
    <source>
        <dbReference type="ARBA" id="ARBA00022485"/>
    </source>
</evidence>
<feature type="binding site" evidence="6">
    <location>
        <position position="136"/>
    </location>
    <ligand>
        <name>[4Fe-4S] cluster</name>
        <dbReference type="ChEBI" id="CHEBI:49883"/>
        <note>4Fe-4S-S-AdoMet</note>
    </ligand>
</feature>
<gene>
    <name evidence="9" type="ORF">SAMN04490355_11251</name>
</gene>
<dbReference type="STRING" id="1123291.SAMN04490355_11251"/>
<evidence type="ECO:0000256" key="2">
    <source>
        <dbReference type="ARBA" id="ARBA00022691"/>
    </source>
</evidence>
<feature type="binding site" evidence="7">
    <location>
        <position position="245"/>
    </location>
    <ligand>
        <name>S-adenosyl-L-methionine</name>
        <dbReference type="ChEBI" id="CHEBI:59789"/>
    </ligand>
</feature>
<protein>
    <submittedName>
        <fullName evidence="9">Aminodeoxyfutalosine synthase</fullName>
    </submittedName>
</protein>
<keyword evidence="1 6" id="KW-0004">4Fe-4S</keyword>
<dbReference type="Pfam" id="PF04055">
    <property type="entry name" value="Radical_SAM"/>
    <property type="match status" value="1"/>
</dbReference>
<dbReference type="InterPro" id="IPR006638">
    <property type="entry name" value="Elp3/MiaA/NifB-like_rSAM"/>
</dbReference>
<evidence type="ECO:0000256" key="5">
    <source>
        <dbReference type="ARBA" id="ARBA00023014"/>
    </source>
</evidence>
<dbReference type="HAMAP" id="MF_00993">
    <property type="entry name" value="MqnE"/>
    <property type="match status" value="1"/>
</dbReference>
<dbReference type="PANTHER" id="PTHR43076">
    <property type="entry name" value="FO SYNTHASE (COFH)"/>
    <property type="match status" value="1"/>
</dbReference>
<dbReference type="CDD" id="cd01335">
    <property type="entry name" value="Radical_SAM"/>
    <property type="match status" value="1"/>
</dbReference>
<dbReference type="NCBIfam" id="TIGR03700">
    <property type="entry name" value="mena_SCO4494"/>
    <property type="match status" value="1"/>
</dbReference>
<evidence type="ECO:0000256" key="4">
    <source>
        <dbReference type="ARBA" id="ARBA00023004"/>
    </source>
</evidence>
<keyword evidence="4 6" id="KW-0408">Iron</keyword>
<dbReference type="GO" id="GO:0016765">
    <property type="term" value="F:transferase activity, transferring alkyl or aryl (other than methyl) groups"/>
    <property type="evidence" value="ECO:0007669"/>
    <property type="project" value="InterPro"/>
</dbReference>
<dbReference type="SUPFAM" id="SSF102114">
    <property type="entry name" value="Radical SAM enzymes"/>
    <property type="match status" value="1"/>
</dbReference>
<evidence type="ECO:0000313" key="9">
    <source>
        <dbReference type="EMBL" id="SFM42620.1"/>
    </source>
</evidence>
<dbReference type="SFLD" id="SFLDG01064">
    <property type="entry name" value="F420__menaquinone_cofactor_bio"/>
    <property type="match status" value="1"/>
</dbReference>
<organism evidence="9 10">
    <name type="scientific">Pelosinus propionicus DSM 13327</name>
    <dbReference type="NCBI Taxonomy" id="1123291"/>
    <lineage>
        <taxon>Bacteria</taxon>
        <taxon>Bacillati</taxon>
        <taxon>Bacillota</taxon>
        <taxon>Negativicutes</taxon>
        <taxon>Selenomonadales</taxon>
        <taxon>Sporomusaceae</taxon>
        <taxon>Pelosinus</taxon>
    </lineage>
</organism>
<dbReference type="Gene3D" id="3.20.20.70">
    <property type="entry name" value="Aldolase class I"/>
    <property type="match status" value="1"/>
</dbReference>
<dbReference type="SFLD" id="SFLDG01389">
    <property type="entry name" value="menaquinone_synthsis_involved"/>
    <property type="match status" value="1"/>
</dbReference>
<keyword evidence="10" id="KW-1185">Reference proteome</keyword>
<keyword evidence="3" id="KW-0479">Metal-binding</keyword>
<keyword evidence="2 6" id="KW-0949">S-adenosyl-L-methionine</keyword>
<dbReference type="InterPro" id="IPR058240">
    <property type="entry name" value="rSAM_sf"/>
</dbReference>
<sequence length="428" mass="48537">FFFRSTRDFCFFIKKEAYRKTISINVLRHALCFSILGKDYISLVFYEILQEGDVFLGKNTKWKECHYVSIVLEQIETKIMQGIRLNREDGIALFECNNLTWLGYLADIVRKSVSGDYVYYNVNRHINLTNICTARCELCAFGCDADSTQSYAMGKENALEIAKEAAKDPDLKELHIVSGLHPDWPFSYYVDVIKTLKRELPHIHLKAFTAVEIIYFASISGKSVSEVLIELQNAGLDSMPGGGAEILSDRVRNEICSKKATAAEWLEVARTAHNLGIRSNASMLYGHIETVEERVDHLLSLRNLQDETGGFQTFICFPFHPNNTVLGERIERTSVWDELKTMAISRLMLDNFKNIKAYWVMLTLPIAQLALGFGANDIDGTVSEEKIMHAAGAKSATFLNKDTIIKTIRETGRIPVERDSMYNIVKIL</sequence>
<dbReference type="GO" id="GO:0051539">
    <property type="term" value="F:4 iron, 4 sulfur cluster binding"/>
    <property type="evidence" value="ECO:0007669"/>
    <property type="project" value="UniProtKB-KW"/>
</dbReference>
<dbReference type="SMART" id="SM00729">
    <property type="entry name" value="Elp3"/>
    <property type="match status" value="1"/>
</dbReference>
<dbReference type="SFLD" id="SFLDS00029">
    <property type="entry name" value="Radical_SAM"/>
    <property type="match status" value="1"/>
</dbReference>
<dbReference type="AlphaFoldDB" id="A0A1I4QSC3"/>
<dbReference type="PIRSF" id="PIRSF004762">
    <property type="entry name" value="CHP00423"/>
    <property type="match status" value="1"/>
</dbReference>
<accession>A0A1I4QSC3</accession>
<comment type="cofactor">
    <cofactor evidence="6">
        <name>[4Fe-4S] cluster</name>
        <dbReference type="ChEBI" id="CHEBI:49883"/>
    </cofactor>
    <text evidence="6">Binds 1 [4Fe-4S] cluster. The cluster is coordinated with 3 cysteines and an exchangeable S-adenosyl-L-methionine.</text>
</comment>
<dbReference type="EMBL" id="FOTS01000125">
    <property type="protein sequence ID" value="SFM42620.1"/>
    <property type="molecule type" value="Genomic_DNA"/>
</dbReference>
<evidence type="ECO:0000256" key="7">
    <source>
        <dbReference type="PIRSR" id="PIRSR004762-2"/>
    </source>
</evidence>
<feature type="non-terminal residue" evidence="9">
    <location>
        <position position="1"/>
    </location>
</feature>
<feature type="binding site" evidence="6">
    <location>
        <position position="132"/>
    </location>
    <ligand>
        <name>[4Fe-4S] cluster</name>
        <dbReference type="ChEBI" id="CHEBI:49883"/>
        <note>4Fe-4S-S-AdoMet</note>
    </ligand>
</feature>
<dbReference type="SFLD" id="SFLDF00342">
    <property type="entry name" value="cyclic_dehypoxanthine_futalosi"/>
    <property type="match status" value="1"/>
</dbReference>
<proteinExistence type="inferred from homology"/>
<evidence type="ECO:0000259" key="8">
    <source>
        <dbReference type="PROSITE" id="PS51918"/>
    </source>
</evidence>
<dbReference type="InterPro" id="IPR034405">
    <property type="entry name" value="F420"/>
</dbReference>
<dbReference type="InterPro" id="IPR013785">
    <property type="entry name" value="Aldolase_TIM"/>
</dbReference>
<dbReference type="GO" id="GO:0044689">
    <property type="term" value="F:7,8-didemethyl-8-hydroxy-5-deazariboflavin synthase activity"/>
    <property type="evidence" value="ECO:0007669"/>
    <property type="project" value="TreeGrafter"/>
</dbReference>
<keyword evidence="5 6" id="KW-0411">Iron-sulfur</keyword>
<dbReference type="InterPro" id="IPR045567">
    <property type="entry name" value="CofH/MnqC-like_C"/>
</dbReference>
<dbReference type="GO" id="GO:0009234">
    <property type="term" value="P:menaquinone biosynthetic process"/>
    <property type="evidence" value="ECO:0007669"/>
    <property type="project" value="InterPro"/>
</dbReference>